<comment type="caution">
    <text evidence="2">The sequence shown here is derived from an EMBL/GenBank/DDBJ whole genome shotgun (WGS) entry which is preliminary data.</text>
</comment>
<reference evidence="2" key="1">
    <citation type="submission" date="2016-03" db="EMBL/GenBank/DDBJ databases">
        <title>Mechanisms controlling the formation of the plant cell surface in tip-growing cells are functionally conserved among land plants.</title>
        <authorList>
            <person name="Honkanen S."/>
            <person name="Jones V.A."/>
            <person name="Morieri G."/>
            <person name="Champion C."/>
            <person name="Hetherington A.J."/>
            <person name="Kelly S."/>
            <person name="Saint-Marcoux D."/>
            <person name="Proust H."/>
            <person name="Prescott H."/>
            <person name="Dolan L."/>
        </authorList>
    </citation>
    <scope>NUCLEOTIDE SEQUENCE [LARGE SCALE GENOMIC DNA]</scope>
    <source>
        <tissue evidence="2">Whole gametophyte</tissue>
    </source>
</reference>
<keyword evidence="3" id="KW-1185">Reference proteome</keyword>
<organism evidence="2 3">
    <name type="scientific">Marchantia polymorpha subsp. ruderalis</name>
    <dbReference type="NCBI Taxonomy" id="1480154"/>
    <lineage>
        <taxon>Eukaryota</taxon>
        <taxon>Viridiplantae</taxon>
        <taxon>Streptophyta</taxon>
        <taxon>Embryophyta</taxon>
        <taxon>Marchantiophyta</taxon>
        <taxon>Marchantiopsida</taxon>
        <taxon>Marchantiidae</taxon>
        <taxon>Marchantiales</taxon>
        <taxon>Marchantiaceae</taxon>
        <taxon>Marchantia</taxon>
    </lineage>
</organism>
<protein>
    <submittedName>
        <fullName evidence="2">Uncharacterized protein</fullName>
    </submittedName>
</protein>
<feature type="compositionally biased region" description="Polar residues" evidence="1">
    <location>
        <begin position="62"/>
        <end position="78"/>
    </location>
</feature>
<name>A0A176WG37_MARPO</name>
<accession>A0A176WG37</accession>
<feature type="region of interest" description="Disordered" evidence="1">
    <location>
        <begin position="59"/>
        <end position="117"/>
    </location>
</feature>
<feature type="region of interest" description="Disordered" evidence="1">
    <location>
        <begin position="18"/>
        <end position="47"/>
    </location>
</feature>
<proteinExistence type="predicted"/>
<gene>
    <name evidence="2" type="ORF">AXG93_2278s1180</name>
</gene>
<evidence type="ECO:0000313" key="3">
    <source>
        <dbReference type="Proteomes" id="UP000077202"/>
    </source>
</evidence>
<evidence type="ECO:0000256" key="1">
    <source>
        <dbReference type="SAM" id="MobiDB-lite"/>
    </source>
</evidence>
<sequence>MAPSAPLPLPPPVPLNAFLGADETVQPSNGHSTGALPVPPQLKLPGKSNLRRHSMFAIGSPHQPTMRHSQSCHSTSDPSIALESDGANGGPNSSGHGHGPGVGRSPQRQQSKVRWTDSHGKDLTEVWEFEPRLCFLSPNVASFPSARRTFGISFRNSTYVALVEMRMLFLTAWNVEGVTAFSLPMTRRLAY</sequence>
<evidence type="ECO:0000313" key="2">
    <source>
        <dbReference type="EMBL" id="OAE32039.1"/>
    </source>
</evidence>
<dbReference type="EMBL" id="LVLJ01000898">
    <property type="protein sequence ID" value="OAE32039.1"/>
    <property type="molecule type" value="Genomic_DNA"/>
</dbReference>
<dbReference type="AlphaFoldDB" id="A0A176WG37"/>
<dbReference type="Proteomes" id="UP000077202">
    <property type="component" value="Unassembled WGS sequence"/>
</dbReference>